<comment type="caution">
    <text evidence="1">The sequence shown here is derived from an EMBL/GenBank/DDBJ whole genome shotgun (WGS) entry which is preliminary data.</text>
</comment>
<dbReference type="Proteomes" id="UP001642409">
    <property type="component" value="Unassembled WGS sequence"/>
</dbReference>
<keyword evidence="3" id="KW-1185">Reference proteome</keyword>
<gene>
    <name evidence="1" type="ORF">HINF_LOCUS36197</name>
    <name evidence="2" type="ORF">HINF_LOCUS43501</name>
</gene>
<protein>
    <submittedName>
        <fullName evidence="2">Hypothetical_protein</fullName>
    </submittedName>
</protein>
<accession>A0AA86UF07</accession>
<name>A0AA86UF07_9EUKA</name>
<reference evidence="2 3" key="2">
    <citation type="submission" date="2024-07" db="EMBL/GenBank/DDBJ databases">
        <authorList>
            <person name="Akdeniz Z."/>
        </authorList>
    </citation>
    <scope>NUCLEOTIDE SEQUENCE [LARGE SCALE GENOMIC DNA]</scope>
</reference>
<dbReference type="AlphaFoldDB" id="A0AA86UF07"/>
<reference evidence="1" key="1">
    <citation type="submission" date="2023-06" db="EMBL/GenBank/DDBJ databases">
        <authorList>
            <person name="Kurt Z."/>
        </authorList>
    </citation>
    <scope>NUCLEOTIDE SEQUENCE</scope>
</reference>
<evidence type="ECO:0000313" key="3">
    <source>
        <dbReference type="Proteomes" id="UP001642409"/>
    </source>
</evidence>
<dbReference type="EMBL" id="CATOUU010000789">
    <property type="protein sequence ID" value="CAI9948552.1"/>
    <property type="molecule type" value="Genomic_DNA"/>
</dbReference>
<sequence>MQFYTHKLLPKDKNNSWYQIYSSIHNLVQNLMYKTNIHFHYHLQVLDTMCKYQMLFQWNHISLNTHYNHKIQINNRQFIMHYLSASVIVPCSKILSKECYKFEFEILLNWKSLQLSSQLLQAVLSLLTQSILCDQVHNEHFLLFYNKSILKCEVYNQKISSMWLNMQQYQIQKESIQLSLLEEINAFFPWQLRSRDPSIYIQYMQTYTRICKKQNDRRKALRAFRFQKSQQVILFVPK</sequence>
<dbReference type="EMBL" id="CAXDID020000181">
    <property type="protein sequence ID" value="CAL6049647.1"/>
    <property type="molecule type" value="Genomic_DNA"/>
</dbReference>
<evidence type="ECO:0000313" key="1">
    <source>
        <dbReference type="EMBL" id="CAI9948552.1"/>
    </source>
</evidence>
<proteinExistence type="predicted"/>
<organism evidence="1">
    <name type="scientific">Hexamita inflata</name>
    <dbReference type="NCBI Taxonomy" id="28002"/>
    <lineage>
        <taxon>Eukaryota</taxon>
        <taxon>Metamonada</taxon>
        <taxon>Diplomonadida</taxon>
        <taxon>Hexamitidae</taxon>
        <taxon>Hexamitinae</taxon>
        <taxon>Hexamita</taxon>
    </lineage>
</organism>
<evidence type="ECO:0000313" key="2">
    <source>
        <dbReference type="EMBL" id="CAL6049647.1"/>
    </source>
</evidence>